<dbReference type="STRING" id="946677.SAMN05444484_101905"/>
<name>A0A1M6Z7T5_9FLAO</name>
<keyword evidence="2" id="KW-1185">Reference proteome</keyword>
<evidence type="ECO:0000313" key="2">
    <source>
        <dbReference type="Proteomes" id="UP000184028"/>
    </source>
</evidence>
<gene>
    <name evidence="1" type="ORF">SAMN05444484_101905</name>
</gene>
<protein>
    <submittedName>
        <fullName evidence="1">Uncharacterized protein</fullName>
    </submittedName>
</protein>
<accession>A0A1M6Z7T5</accession>
<dbReference type="Proteomes" id="UP000184028">
    <property type="component" value="Unassembled WGS sequence"/>
</dbReference>
<dbReference type="RefSeq" id="WP_156062651.1">
    <property type="nucleotide sequence ID" value="NZ_FRBT01000001.1"/>
</dbReference>
<dbReference type="EMBL" id="FRBT01000001">
    <property type="protein sequence ID" value="SHL26379.1"/>
    <property type="molecule type" value="Genomic_DNA"/>
</dbReference>
<proteinExistence type="predicted"/>
<dbReference type="OrthoDB" id="1096636at2"/>
<reference evidence="2" key="1">
    <citation type="submission" date="2016-11" db="EMBL/GenBank/DDBJ databases">
        <authorList>
            <person name="Varghese N."/>
            <person name="Submissions S."/>
        </authorList>
    </citation>
    <scope>NUCLEOTIDE SEQUENCE [LARGE SCALE GENOMIC DNA]</scope>
    <source>
        <strain evidence="2">DSM 24724</strain>
    </source>
</reference>
<dbReference type="AlphaFoldDB" id="A0A1M6Z7T5"/>
<evidence type="ECO:0000313" key="1">
    <source>
        <dbReference type="EMBL" id="SHL26379.1"/>
    </source>
</evidence>
<organism evidence="1 2">
    <name type="scientific">Flavobacterium chilense</name>
    <dbReference type="NCBI Taxonomy" id="946677"/>
    <lineage>
        <taxon>Bacteria</taxon>
        <taxon>Pseudomonadati</taxon>
        <taxon>Bacteroidota</taxon>
        <taxon>Flavobacteriia</taxon>
        <taxon>Flavobacteriales</taxon>
        <taxon>Flavobacteriaceae</taxon>
        <taxon>Flavobacterium</taxon>
    </lineage>
</organism>
<sequence>MFSIFSKPIIVSCEQIQGSLVLNTQLKSNNCEMVNISREHVVFQFSWGWTKIGKDA</sequence>